<proteinExistence type="predicted"/>
<gene>
    <name evidence="8" type="ORF">JKP88DRAFT_190297</name>
</gene>
<evidence type="ECO:0000256" key="1">
    <source>
        <dbReference type="ARBA" id="ARBA00001936"/>
    </source>
</evidence>
<dbReference type="EMBL" id="JAFCMP010000548">
    <property type="protein sequence ID" value="KAG5175485.1"/>
    <property type="molecule type" value="Genomic_DNA"/>
</dbReference>
<reference evidence="8" key="1">
    <citation type="submission" date="2021-02" db="EMBL/GenBank/DDBJ databases">
        <title>First Annotated Genome of the Yellow-green Alga Tribonema minus.</title>
        <authorList>
            <person name="Mahan K.M."/>
        </authorList>
    </citation>
    <scope>NUCLEOTIDE SEQUENCE</scope>
    <source>
        <strain evidence="8">UTEX B ZZ1240</strain>
    </source>
</reference>
<comment type="caution">
    <text evidence="8">The sequence shown here is derived from an EMBL/GenBank/DDBJ whole genome shotgun (WGS) entry which is preliminary data.</text>
</comment>
<keyword evidence="4" id="KW-0378">Hydrolase</keyword>
<accession>A0A835YHY5</accession>
<dbReference type="Pfam" id="PF00557">
    <property type="entry name" value="Peptidase_M24"/>
    <property type="match status" value="1"/>
</dbReference>
<dbReference type="FunFam" id="3.90.230.10:FF:000002">
    <property type="entry name" value="Xaa-Pro aminopeptidase 3"/>
    <property type="match status" value="1"/>
</dbReference>
<feature type="domain" description="Peptidase M24" evidence="7">
    <location>
        <begin position="2"/>
        <end position="250"/>
    </location>
</feature>
<evidence type="ECO:0000313" key="8">
    <source>
        <dbReference type="EMBL" id="KAG5175485.1"/>
    </source>
</evidence>
<protein>
    <submittedName>
        <fullName evidence="8">Peptidase M24, structural domain-containing protein</fullName>
    </submittedName>
</protein>
<dbReference type="PANTHER" id="PTHR48480">
    <property type="match status" value="1"/>
</dbReference>
<name>A0A835YHY5_9STRA</name>
<evidence type="ECO:0000313" key="9">
    <source>
        <dbReference type="Proteomes" id="UP000664859"/>
    </source>
</evidence>
<dbReference type="GO" id="GO:0046872">
    <property type="term" value="F:metal ion binding"/>
    <property type="evidence" value="ECO:0007669"/>
    <property type="project" value="UniProtKB-KW"/>
</dbReference>
<dbReference type="Proteomes" id="UP000664859">
    <property type="component" value="Unassembled WGS sequence"/>
</dbReference>
<dbReference type="OrthoDB" id="10261878at2759"/>
<evidence type="ECO:0000256" key="6">
    <source>
        <dbReference type="ARBA" id="ARBA00023211"/>
    </source>
</evidence>
<dbReference type="PANTHER" id="PTHR48480:SF2">
    <property type="entry name" value="PEPTIDASE D"/>
    <property type="match status" value="1"/>
</dbReference>
<dbReference type="GO" id="GO:0006508">
    <property type="term" value="P:proteolysis"/>
    <property type="evidence" value="ECO:0007669"/>
    <property type="project" value="UniProtKB-KW"/>
</dbReference>
<keyword evidence="3" id="KW-0479">Metal-binding</keyword>
<keyword evidence="5" id="KW-0482">Metalloprotease</keyword>
<dbReference type="GO" id="GO:0008237">
    <property type="term" value="F:metallopeptidase activity"/>
    <property type="evidence" value="ECO:0007669"/>
    <property type="project" value="UniProtKB-KW"/>
</dbReference>
<dbReference type="AlphaFoldDB" id="A0A835YHY5"/>
<evidence type="ECO:0000256" key="4">
    <source>
        <dbReference type="ARBA" id="ARBA00022801"/>
    </source>
</evidence>
<dbReference type="SUPFAM" id="SSF55920">
    <property type="entry name" value="Creatinase/aminopeptidase"/>
    <property type="match status" value="1"/>
</dbReference>
<evidence type="ECO:0000256" key="3">
    <source>
        <dbReference type="ARBA" id="ARBA00022723"/>
    </source>
</evidence>
<dbReference type="InterPro" id="IPR052433">
    <property type="entry name" value="X-Pro_dipept-like"/>
</dbReference>
<dbReference type="InterPro" id="IPR000994">
    <property type="entry name" value="Pept_M24"/>
</dbReference>
<dbReference type="Gene3D" id="3.90.230.10">
    <property type="entry name" value="Creatinase/methionine aminopeptidase superfamily"/>
    <property type="match status" value="1"/>
</dbReference>
<evidence type="ECO:0000256" key="2">
    <source>
        <dbReference type="ARBA" id="ARBA00022670"/>
    </source>
</evidence>
<keyword evidence="2" id="KW-0645">Protease</keyword>
<sequence>MRRAKPGMMEYQLESLFLHWSYFYGACRHTSYTSICGCGPNSGVLHYGHAGAPNDRRIGPNDMLLLDMGAEYHCYASDITCSFPASGKFTPEQKVVFEAVADMQVAVMAAMKPGVPWKDMHDLSYRVGCERLKAAGVLTGDVDAMMAANVGAVFMPHGLGHLMGLDTHDCGGYPPGVERDARPGYKSLRCGRSLEAGMVITVEPGIYFINHLLDQALADPALSCFLVADAVERYRGTGGVRLEDDVLVTDNGIRNLTNCPRTVEDVEGVMSGTITSRSQLKKLHYAA</sequence>
<organism evidence="8 9">
    <name type="scientific">Tribonema minus</name>
    <dbReference type="NCBI Taxonomy" id="303371"/>
    <lineage>
        <taxon>Eukaryota</taxon>
        <taxon>Sar</taxon>
        <taxon>Stramenopiles</taxon>
        <taxon>Ochrophyta</taxon>
        <taxon>PX clade</taxon>
        <taxon>Xanthophyceae</taxon>
        <taxon>Tribonematales</taxon>
        <taxon>Tribonemataceae</taxon>
        <taxon>Tribonema</taxon>
    </lineage>
</organism>
<evidence type="ECO:0000256" key="5">
    <source>
        <dbReference type="ARBA" id="ARBA00023049"/>
    </source>
</evidence>
<evidence type="ECO:0000259" key="7">
    <source>
        <dbReference type="Pfam" id="PF00557"/>
    </source>
</evidence>
<comment type="cofactor">
    <cofactor evidence="1">
        <name>Mn(2+)</name>
        <dbReference type="ChEBI" id="CHEBI:29035"/>
    </cofactor>
</comment>
<keyword evidence="6" id="KW-0464">Manganese</keyword>
<keyword evidence="9" id="KW-1185">Reference proteome</keyword>
<dbReference type="CDD" id="cd01087">
    <property type="entry name" value="Prolidase"/>
    <property type="match status" value="1"/>
</dbReference>
<dbReference type="InterPro" id="IPR036005">
    <property type="entry name" value="Creatinase/aminopeptidase-like"/>
</dbReference>